<comment type="caution">
    <text evidence="1">The sequence shown here is derived from an EMBL/GenBank/DDBJ whole genome shotgun (WGS) entry which is preliminary data.</text>
</comment>
<protein>
    <submittedName>
        <fullName evidence="1">Uncharacterized protein</fullName>
    </submittedName>
</protein>
<accession>A0ABP3R5D3</accession>
<dbReference type="EMBL" id="BAAAFZ010000092">
    <property type="protein sequence ID" value="GAA0603874.1"/>
    <property type="molecule type" value="Genomic_DNA"/>
</dbReference>
<sequence length="53" mass="5605">MVAFSRWGAEPYTRLDGGAVTLRAAAFTDRDEAGLVTSVRLYTDTGPLFAPGG</sequence>
<gene>
    <name evidence="1" type="ORF">GCM10009416_46880</name>
</gene>
<name>A0ABP3R5D3_9PROT</name>
<evidence type="ECO:0000313" key="2">
    <source>
        <dbReference type="Proteomes" id="UP001501588"/>
    </source>
</evidence>
<dbReference type="RefSeq" id="WP_343897862.1">
    <property type="nucleotide sequence ID" value="NZ_BAAAFZ010000092.1"/>
</dbReference>
<proteinExistence type="predicted"/>
<reference evidence="2" key="1">
    <citation type="journal article" date="2019" name="Int. J. Syst. Evol. Microbiol.">
        <title>The Global Catalogue of Microorganisms (GCM) 10K type strain sequencing project: providing services to taxonomists for standard genome sequencing and annotation.</title>
        <authorList>
            <consortium name="The Broad Institute Genomics Platform"/>
            <consortium name="The Broad Institute Genome Sequencing Center for Infectious Disease"/>
            <person name="Wu L."/>
            <person name="Ma J."/>
        </authorList>
    </citation>
    <scope>NUCLEOTIDE SEQUENCE [LARGE SCALE GENOMIC DNA]</scope>
    <source>
        <strain evidence="2">JCM 9933</strain>
    </source>
</reference>
<organism evidence="1 2">
    <name type="scientific">Craurococcus roseus</name>
    <dbReference type="NCBI Taxonomy" id="77585"/>
    <lineage>
        <taxon>Bacteria</taxon>
        <taxon>Pseudomonadati</taxon>
        <taxon>Pseudomonadota</taxon>
        <taxon>Alphaproteobacteria</taxon>
        <taxon>Acetobacterales</taxon>
        <taxon>Acetobacteraceae</taxon>
        <taxon>Craurococcus</taxon>
    </lineage>
</organism>
<keyword evidence="2" id="KW-1185">Reference proteome</keyword>
<dbReference type="Proteomes" id="UP001501588">
    <property type="component" value="Unassembled WGS sequence"/>
</dbReference>
<evidence type="ECO:0000313" key="1">
    <source>
        <dbReference type="EMBL" id="GAA0603874.1"/>
    </source>
</evidence>